<gene>
    <name evidence="1" type="ORF">DK389_24980</name>
</gene>
<proteinExistence type="predicted"/>
<dbReference type="Proteomes" id="UP000245926">
    <property type="component" value="Chromosome"/>
</dbReference>
<dbReference type="RefSeq" id="WP_109893680.1">
    <property type="nucleotide sequence ID" value="NZ_CP029550.1"/>
</dbReference>
<organism evidence="1 2">
    <name type="scientific">Methylobacterium durans</name>
    <dbReference type="NCBI Taxonomy" id="2202825"/>
    <lineage>
        <taxon>Bacteria</taxon>
        <taxon>Pseudomonadati</taxon>
        <taxon>Pseudomonadota</taxon>
        <taxon>Alphaproteobacteria</taxon>
        <taxon>Hyphomicrobiales</taxon>
        <taxon>Methylobacteriaceae</taxon>
        <taxon>Methylobacterium</taxon>
    </lineage>
</organism>
<keyword evidence="2" id="KW-1185">Reference proteome</keyword>
<accession>A0A2U8WC19</accession>
<sequence>MDWSDCKHNPQAYGLAAAALTVALIKDLAAKGVLSQTEAREIVSSAKHELERSQASHVKAAKKIVETEILPDFSGS</sequence>
<name>A0A2U8WC19_9HYPH</name>
<protein>
    <submittedName>
        <fullName evidence="1">Uncharacterized protein</fullName>
    </submittedName>
</protein>
<evidence type="ECO:0000313" key="1">
    <source>
        <dbReference type="EMBL" id="AWN43151.1"/>
    </source>
</evidence>
<reference evidence="2" key="1">
    <citation type="submission" date="2018-05" db="EMBL/GenBank/DDBJ databases">
        <title>Complete Genome Sequence of Methylobacterium sp. 17SD2-17.</title>
        <authorList>
            <person name="Srinivasan S."/>
        </authorList>
    </citation>
    <scope>NUCLEOTIDE SEQUENCE [LARGE SCALE GENOMIC DNA]</scope>
    <source>
        <strain evidence="2">17SD2-17</strain>
    </source>
</reference>
<evidence type="ECO:0000313" key="2">
    <source>
        <dbReference type="Proteomes" id="UP000245926"/>
    </source>
</evidence>
<dbReference type="EMBL" id="CP029550">
    <property type="protein sequence ID" value="AWN43151.1"/>
    <property type="molecule type" value="Genomic_DNA"/>
</dbReference>
<dbReference type="KEGG" id="mets:DK389_24980"/>
<dbReference type="AlphaFoldDB" id="A0A2U8WC19"/>